<organism evidence="6 7">
    <name type="scientific">Baudoinia panamericana (strain UAMH 10762)</name>
    <name type="common">Angels' share fungus</name>
    <name type="synonym">Baudoinia compniacensis (strain UAMH 10762)</name>
    <dbReference type="NCBI Taxonomy" id="717646"/>
    <lineage>
        <taxon>Eukaryota</taxon>
        <taxon>Fungi</taxon>
        <taxon>Dikarya</taxon>
        <taxon>Ascomycota</taxon>
        <taxon>Pezizomycotina</taxon>
        <taxon>Dothideomycetes</taxon>
        <taxon>Dothideomycetidae</taxon>
        <taxon>Mycosphaerellales</taxon>
        <taxon>Teratosphaeriaceae</taxon>
        <taxon>Baudoinia</taxon>
    </lineage>
</organism>
<keyword evidence="7" id="KW-1185">Reference proteome</keyword>
<evidence type="ECO:0008006" key="8">
    <source>
        <dbReference type="Google" id="ProtNLM"/>
    </source>
</evidence>
<dbReference type="KEGG" id="bcom:BAUCODRAFT_141556"/>
<dbReference type="eggNOG" id="KOG1807">
    <property type="taxonomic scope" value="Eukaryota"/>
</dbReference>
<evidence type="ECO:0000313" key="6">
    <source>
        <dbReference type="EMBL" id="EMC94186.1"/>
    </source>
</evidence>
<keyword evidence="1" id="KW-0347">Helicase</keyword>
<dbReference type="STRING" id="717646.M2MCD5"/>
<feature type="domain" description="DNA2/NAM7 helicase-like C-terminal" evidence="4">
    <location>
        <begin position="710"/>
        <end position="898"/>
    </location>
</feature>
<dbReference type="AlphaFoldDB" id="M2MCD5"/>
<dbReference type="GO" id="GO:0031048">
    <property type="term" value="P:regulatory ncRNA-mediated heterochromatin formation"/>
    <property type="evidence" value="ECO:0007669"/>
    <property type="project" value="TreeGrafter"/>
</dbReference>
<feature type="domain" description="ZNFX1" evidence="5">
    <location>
        <begin position="130"/>
        <end position="236"/>
    </location>
</feature>
<dbReference type="InterPro" id="IPR027417">
    <property type="entry name" value="P-loop_NTPase"/>
</dbReference>
<dbReference type="Pfam" id="PF25396">
    <property type="entry name" value="ZNFX1"/>
    <property type="match status" value="1"/>
</dbReference>
<evidence type="ECO:0000313" key="7">
    <source>
        <dbReference type="Proteomes" id="UP000011761"/>
    </source>
</evidence>
<dbReference type="CDD" id="cd18808">
    <property type="entry name" value="SF1_C_Upf1"/>
    <property type="match status" value="1"/>
</dbReference>
<dbReference type="RefSeq" id="XP_007679078.1">
    <property type="nucleotide sequence ID" value="XM_007680888.1"/>
</dbReference>
<feature type="compositionally biased region" description="Low complexity" evidence="2">
    <location>
        <begin position="1027"/>
        <end position="1036"/>
    </location>
</feature>
<sequence length="1128" mass="125943">MNEGLSERFGRSRNAIRPAGESAELWVLPPQLNLHVRQYFEDGKNPVDGGAWLERPEFPSSGEILDVDTNSSTSSDIVELVANKPVGAWQSKEVYLSAMYELLREDAVRPLRQAVSAVRGTPAASEDAFNSTIGIYTKVHICAITCSNRGLAHRVTFSLERVGKMIRWEQSKRLISGGIVALTPADDMFQKKAIIATVAARPLEVLMQNPPEIDLFIARAEEMELDPAVDWVMVENRSGFYEANRHTLTALQHMMREPFPLAEHLVSAQRNVPSPEYRLQHPVVDMTPVLRNNKHETYDNVDIVSRWPSQPSSDLDASQLAALRRILTKQLALIQGPPGCGKTFVSAKAVEVILKNRAPDDPPLIVACQTNHAVDQMLRKIGEFDKNFLRLGGRSKDKDIKENHTLHKIKQKNADNAVAGCLKPSATKKMRDLRKDIAIVLSPLEPKKVPLDYRMLEKIGLLTPKQADSLEAGASEWVQDNRTNPNEARTSPFTVWLGSTLTSVPPKQQPEEFGFEYEETDLAFEQLRELEAENTARDDEDFETLDGPSFTLADNFTCRKVTGVSEAKVQNHLQKEQNLWKIPEAVRGEVYRYLQAETKKHLLQSFREKAKQYNDQAARRKTGLWEENETVLKKHRIIGMTTTGFSKYRGLIAALKPKIVLIEEAAETLEPPVTVTALPSVQHLILVGDHRQLRPSCAVKALEDPQWAFNISLFERMVQNGLEFDILTKQRRMIPEVRRLLQPIYKNLIEDHASVKHSANRPDVPGMGGVNSFFFTHQWPEQLDDQMSAFNVDEAEMIVGFVEYLVYNGVETKDITILTFYNGQRKQFLSKLRQRPSLSGYTGPVVTVDSYQGEENKIVILSLVRSNNKLKIGFLSVDNRVCVALSRAQCGFYMFGNGNKGPKAEDRLKSEPLSRVSTTLPVRCSVHDNRTLIGSSTDWDKITGGCELKCTGTLPCGHACELTCHPFDHDVINCVQRCGRGVANITNAQPREHQLFDALEVVRSHASSNSDSWKSFAEEEPLRYAIAASAPPSQRASPEKRVSPTKTLAKPATKVSRRVELQPNLGIDGAASSTGGSRLGSMFIDDLATLSVSGDSSVKQSTKQVTVGANGKNTEREDWSNRASLLDD</sequence>
<accession>M2MCD5</accession>
<evidence type="ECO:0000256" key="2">
    <source>
        <dbReference type="SAM" id="MobiDB-lite"/>
    </source>
</evidence>
<dbReference type="HOGENOM" id="CLU_001066_2_0_1"/>
<evidence type="ECO:0000259" key="5">
    <source>
        <dbReference type="Pfam" id="PF25396"/>
    </source>
</evidence>
<gene>
    <name evidence="6" type="ORF">BAUCODRAFT_141556</name>
</gene>
<evidence type="ECO:0000259" key="3">
    <source>
        <dbReference type="Pfam" id="PF13086"/>
    </source>
</evidence>
<feature type="region of interest" description="Disordered" evidence="2">
    <location>
        <begin position="1093"/>
        <end position="1128"/>
    </location>
</feature>
<feature type="domain" description="DNA2/NAM7 helicase helicase" evidence="3">
    <location>
        <begin position="315"/>
        <end position="696"/>
    </location>
</feature>
<protein>
    <recommendedName>
        <fullName evidence="8">Helicase ATP-binding domain-containing protein</fullName>
    </recommendedName>
</protein>
<reference evidence="6 7" key="1">
    <citation type="journal article" date="2012" name="PLoS Pathog.">
        <title>Diverse lifestyles and strategies of plant pathogenesis encoded in the genomes of eighteen Dothideomycetes fungi.</title>
        <authorList>
            <person name="Ohm R.A."/>
            <person name="Feau N."/>
            <person name="Henrissat B."/>
            <person name="Schoch C.L."/>
            <person name="Horwitz B.A."/>
            <person name="Barry K.W."/>
            <person name="Condon B.J."/>
            <person name="Copeland A.C."/>
            <person name="Dhillon B."/>
            <person name="Glaser F."/>
            <person name="Hesse C.N."/>
            <person name="Kosti I."/>
            <person name="LaButti K."/>
            <person name="Lindquist E.A."/>
            <person name="Lucas S."/>
            <person name="Salamov A.A."/>
            <person name="Bradshaw R.E."/>
            <person name="Ciuffetti L."/>
            <person name="Hamelin R.C."/>
            <person name="Kema G.H.J."/>
            <person name="Lawrence C."/>
            <person name="Scott J.A."/>
            <person name="Spatafora J.W."/>
            <person name="Turgeon B.G."/>
            <person name="de Wit P.J.G.M."/>
            <person name="Zhong S."/>
            <person name="Goodwin S.B."/>
            <person name="Grigoriev I.V."/>
        </authorList>
    </citation>
    <scope>NUCLEOTIDE SEQUENCE [LARGE SCALE GENOMIC DNA]</scope>
    <source>
        <strain evidence="6 7">UAMH 10762</strain>
    </source>
</reference>
<feature type="compositionally biased region" description="Polar residues" evidence="2">
    <location>
        <begin position="1093"/>
        <end position="1107"/>
    </location>
</feature>
<keyword evidence="1" id="KW-0547">Nucleotide-binding</keyword>
<evidence type="ECO:0000256" key="1">
    <source>
        <dbReference type="ARBA" id="ARBA00022806"/>
    </source>
</evidence>
<proteinExistence type="predicted"/>
<dbReference type="InterPro" id="IPR045055">
    <property type="entry name" value="DNA2/NAM7-like"/>
</dbReference>
<dbReference type="InterPro" id="IPR041679">
    <property type="entry name" value="DNA2/NAM7-like_C"/>
</dbReference>
<dbReference type="OMA" id="EWIMVEA"/>
<dbReference type="SUPFAM" id="SSF52540">
    <property type="entry name" value="P-loop containing nucleoside triphosphate hydrolases"/>
    <property type="match status" value="1"/>
</dbReference>
<dbReference type="InterPro" id="IPR041677">
    <property type="entry name" value="DNA2/NAM7_AAA_11"/>
</dbReference>
<dbReference type="OrthoDB" id="409395at2759"/>
<dbReference type="EMBL" id="KB445559">
    <property type="protein sequence ID" value="EMC94186.1"/>
    <property type="molecule type" value="Genomic_DNA"/>
</dbReference>
<keyword evidence="1" id="KW-0067">ATP-binding</keyword>
<dbReference type="GeneID" id="19108407"/>
<dbReference type="Pfam" id="PF13086">
    <property type="entry name" value="AAA_11"/>
    <property type="match status" value="1"/>
</dbReference>
<dbReference type="GO" id="GO:0004386">
    <property type="term" value="F:helicase activity"/>
    <property type="evidence" value="ECO:0007669"/>
    <property type="project" value="InterPro"/>
</dbReference>
<name>M2MCD5_BAUPA</name>
<feature type="region of interest" description="Disordered" evidence="2">
    <location>
        <begin position="1027"/>
        <end position="1056"/>
    </location>
</feature>
<dbReference type="Pfam" id="PF13087">
    <property type="entry name" value="AAA_12"/>
    <property type="match status" value="1"/>
</dbReference>
<evidence type="ECO:0000259" key="4">
    <source>
        <dbReference type="Pfam" id="PF13087"/>
    </source>
</evidence>
<dbReference type="PANTHER" id="PTHR10887">
    <property type="entry name" value="DNA2/NAM7 HELICASE FAMILY"/>
    <property type="match status" value="1"/>
</dbReference>
<keyword evidence="1" id="KW-0378">Hydrolase</keyword>
<dbReference type="PANTHER" id="PTHR10887:SF341">
    <property type="entry name" value="NFX1-TYPE ZINC FINGER-CONTAINING PROTEIN 1"/>
    <property type="match status" value="1"/>
</dbReference>
<dbReference type="Gene3D" id="3.40.50.300">
    <property type="entry name" value="P-loop containing nucleotide triphosphate hydrolases"/>
    <property type="match status" value="3"/>
</dbReference>
<dbReference type="InterPro" id="IPR047187">
    <property type="entry name" value="SF1_C_Upf1"/>
</dbReference>
<dbReference type="InterPro" id="IPR057373">
    <property type="entry name" value="ZNFX1"/>
</dbReference>
<dbReference type="Proteomes" id="UP000011761">
    <property type="component" value="Unassembled WGS sequence"/>
</dbReference>
<dbReference type="GO" id="GO:0031380">
    <property type="term" value="C:nuclear RNA-directed RNA polymerase complex"/>
    <property type="evidence" value="ECO:0007669"/>
    <property type="project" value="TreeGrafter"/>
</dbReference>